<name>A0A1Y2D129_9FUNG</name>
<feature type="compositionally biased region" description="Low complexity" evidence="8">
    <location>
        <begin position="355"/>
        <end position="382"/>
    </location>
</feature>
<evidence type="ECO:0000256" key="5">
    <source>
        <dbReference type="ARBA" id="ARBA00022833"/>
    </source>
</evidence>
<dbReference type="PROSITE" id="PS50157">
    <property type="entry name" value="ZINC_FINGER_C2H2_2"/>
    <property type="match status" value="10"/>
</dbReference>
<feature type="compositionally biased region" description="Gly residues" evidence="8">
    <location>
        <begin position="484"/>
        <end position="504"/>
    </location>
</feature>
<comment type="caution">
    <text evidence="10">The sequence shown here is derived from an EMBL/GenBank/DDBJ whole genome shotgun (WGS) entry which is preliminary data.</text>
</comment>
<protein>
    <recommendedName>
        <fullName evidence="9">C2H2-type domain-containing protein</fullName>
    </recommendedName>
</protein>
<dbReference type="Gene3D" id="3.30.160.60">
    <property type="entry name" value="Classic Zinc Finger"/>
    <property type="match status" value="6"/>
</dbReference>
<feature type="compositionally biased region" description="Basic and acidic residues" evidence="8">
    <location>
        <begin position="1"/>
        <end position="18"/>
    </location>
</feature>
<dbReference type="AlphaFoldDB" id="A0A1Y2D129"/>
<reference evidence="10 11" key="1">
    <citation type="submission" date="2016-07" db="EMBL/GenBank/DDBJ databases">
        <title>Pervasive Adenine N6-methylation of Active Genes in Fungi.</title>
        <authorList>
            <consortium name="DOE Joint Genome Institute"/>
            <person name="Mondo S.J."/>
            <person name="Dannebaum R.O."/>
            <person name="Kuo R.C."/>
            <person name="Labutti K."/>
            <person name="Haridas S."/>
            <person name="Kuo A."/>
            <person name="Salamov A."/>
            <person name="Ahrendt S.R."/>
            <person name="Lipzen A."/>
            <person name="Sullivan W."/>
            <person name="Andreopoulos W.B."/>
            <person name="Clum A."/>
            <person name="Lindquist E."/>
            <person name="Daum C."/>
            <person name="Ramamoorthy G.K."/>
            <person name="Gryganskyi A."/>
            <person name="Culley D."/>
            <person name="Magnuson J.K."/>
            <person name="James T.Y."/>
            <person name="O'Malley M.A."/>
            <person name="Stajich J.E."/>
            <person name="Spatafora J.W."/>
            <person name="Visel A."/>
            <person name="Grigoriev I.V."/>
        </authorList>
    </citation>
    <scope>NUCLEOTIDE SEQUENCE [LARGE SCALE GENOMIC DNA]</scope>
    <source>
        <strain evidence="10 11">JEL800</strain>
    </source>
</reference>
<dbReference type="SUPFAM" id="SSF57667">
    <property type="entry name" value="beta-beta-alpha zinc fingers"/>
    <property type="match status" value="6"/>
</dbReference>
<feature type="domain" description="C2H2-type" evidence="9">
    <location>
        <begin position="181"/>
        <end position="208"/>
    </location>
</feature>
<dbReference type="Pfam" id="PF13894">
    <property type="entry name" value="zf-C2H2_4"/>
    <property type="match status" value="1"/>
</dbReference>
<dbReference type="InterPro" id="IPR050331">
    <property type="entry name" value="Zinc_finger"/>
</dbReference>
<dbReference type="InterPro" id="IPR036236">
    <property type="entry name" value="Znf_C2H2_sf"/>
</dbReference>
<dbReference type="PROSITE" id="PS00028">
    <property type="entry name" value="ZINC_FINGER_C2H2_1"/>
    <property type="match status" value="10"/>
</dbReference>
<evidence type="ECO:0000259" key="9">
    <source>
        <dbReference type="PROSITE" id="PS50157"/>
    </source>
</evidence>
<feature type="region of interest" description="Disordered" evidence="8">
    <location>
        <begin position="343"/>
        <end position="382"/>
    </location>
</feature>
<feature type="domain" description="C2H2-type" evidence="9">
    <location>
        <begin position="236"/>
        <end position="263"/>
    </location>
</feature>
<dbReference type="PANTHER" id="PTHR16515:SF49">
    <property type="entry name" value="GASTRULA ZINC FINGER PROTEIN XLCGF49.1-LIKE-RELATED"/>
    <property type="match status" value="1"/>
</dbReference>
<evidence type="ECO:0000256" key="2">
    <source>
        <dbReference type="ARBA" id="ARBA00022723"/>
    </source>
</evidence>
<evidence type="ECO:0000256" key="6">
    <source>
        <dbReference type="ARBA" id="ARBA00023242"/>
    </source>
</evidence>
<dbReference type="Proteomes" id="UP000193642">
    <property type="component" value="Unassembled WGS sequence"/>
</dbReference>
<keyword evidence="3" id="KW-0677">Repeat</keyword>
<feature type="region of interest" description="Disordered" evidence="8">
    <location>
        <begin position="1"/>
        <end position="26"/>
    </location>
</feature>
<comment type="subcellular location">
    <subcellularLocation>
        <location evidence="1">Nucleus</location>
    </subcellularLocation>
</comment>
<feature type="domain" description="C2H2-type" evidence="9">
    <location>
        <begin position="413"/>
        <end position="440"/>
    </location>
</feature>
<dbReference type="GO" id="GO:0005634">
    <property type="term" value="C:nucleus"/>
    <property type="evidence" value="ECO:0007669"/>
    <property type="project" value="UniProtKB-SubCell"/>
</dbReference>
<dbReference type="GO" id="GO:0008270">
    <property type="term" value="F:zinc ion binding"/>
    <property type="evidence" value="ECO:0007669"/>
    <property type="project" value="UniProtKB-KW"/>
</dbReference>
<dbReference type="Pfam" id="PF00096">
    <property type="entry name" value="zf-C2H2"/>
    <property type="match status" value="4"/>
</dbReference>
<feature type="domain" description="C2H2-type" evidence="9">
    <location>
        <begin position="152"/>
        <end position="180"/>
    </location>
</feature>
<keyword evidence="5" id="KW-0862">Zinc</keyword>
<feature type="domain" description="C2H2-type" evidence="9">
    <location>
        <begin position="264"/>
        <end position="288"/>
    </location>
</feature>
<organism evidence="10 11">
    <name type="scientific">Rhizoclosmatium globosum</name>
    <dbReference type="NCBI Taxonomy" id="329046"/>
    <lineage>
        <taxon>Eukaryota</taxon>
        <taxon>Fungi</taxon>
        <taxon>Fungi incertae sedis</taxon>
        <taxon>Chytridiomycota</taxon>
        <taxon>Chytridiomycota incertae sedis</taxon>
        <taxon>Chytridiomycetes</taxon>
        <taxon>Chytridiales</taxon>
        <taxon>Chytriomycetaceae</taxon>
        <taxon>Rhizoclosmatium</taxon>
    </lineage>
</organism>
<feature type="domain" description="C2H2-type" evidence="9">
    <location>
        <begin position="438"/>
        <end position="463"/>
    </location>
</feature>
<dbReference type="PANTHER" id="PTHR16515">
    <property type="entry name" value="PR DOMAIN ZINC FINGER PROTEIN"/>
    <property type="match status" value="1"/>
</dbReference>
<dbReference type="InterPro" id="IPR013087">
    <property type="entry name" value="Znf_C2H2_type"/>
</dbReference>
<dbReference type="Pfam" id="PF13912">
    <property type="entry name" value="zf-C2H2_6"/>
    <property type="match status" value="3"/>
</dbReference>
<dbReference type="OrthoDB" id="6077919at2759"/>
<dbReference type="EMBL" id="MCGO01000002">
    <property type="protein sequence ID" value="ORY52844.1"/>
    <property type="molecule type" value="Genomic_DNA"/>
</dbReference>
<dbReference type="GO" id="GO:0010468">
    <property type="term" value="P:regulation of gene expression"/>
    <property type="evidence" value="ECO:0007669"/>
    <property type="project" value="TreeGrafter"/>
</dbReference>
<dbReference type="FunFam" id="3.30.160.60:FF:000065">
    <property type="entry name" value="B-cell CLL/lymphoma 6, member B"/>
    <property type="match status" value="1"/>
</dbReference>
<evidence type="ECO:0000256" key="1">
    <source>
        <dbReference type="ARBA" id="ARBA00004123"/>
    </source>
</evidence>
<evidence type="ECO:0000256" key="8">
    <source>
        <dbReference type="SAM" id="MobiDB-lite"/>
    </source>
</evidence>
<dbReference type="SMART" id="SM00355">
    <property type="entry name" value="ZnF_C2H2"/>
    <property type="match status" value="14"/>
</dbReference>
<evidence type="ECO:0000256" key="7">
    <source>
        <dbReference type="PROSITE-ProRule" id="PRU00042"/>
    </source>
</evidence>
<evidence type="ECO:0000313" key="10">
    <source>
        <dbReference type="EMBL" id="ORY52844.1"/>
    </source>
</evidence>
<keyword evidence="2" id="KW-0479">Metal-binding</keyword>
<feature type="region of interest" description="Disordered" evidence="8">
    <location>
        <begin position="477"/>
        <end position="504"/>
    </location>
</feature>
<evidence type="ECO:0000313" key="11">
    <source>
        <dbReference type="Proteomes" id="UP000193642"/>
    </source>
</evidence>
<keyword evidence="11" id="KW-1185">Reference proteome</keyword>
<evidence type="ECO:0000256" key="3">
    <source>
        <dbReference type="ARBA" id="ARBA00022737"/>
    </source>
</evidence>
<feature type="domain" description="C2H2-type" evidence="9">
    <location>
        <begin position="44"/>
        <end position="72"/>
    </location>
</feature>
<keyword evidence="6" id="KW-0539">Nucleus</keyword>
<sequence>MNNTEIEHSHDEHSHREQEESDFSSVNSDVWNEAAAAATGAELYECLTCNEVFPSPDGVQQHTIQGHRQEQPEQLTCYVCHTPATTEEELAHHAQIHPACDVCDSRFATPLDAQQHRTAEHVRQCNTCPAIFVSDTQLESHKKTHSAEGRPFACHLCHQRFKRQQELPQHMLYNHINKSEFKCKSCTETFSSQKDLRNHVLTHSKKSHVCPTCEKAFASQALLVSHGLVHTTEKPFKCEQCPAAFKRQEYLRQHGLVHSDEKPFVCSEPECTEKFKRHQQLKVHQLKHIRVAGAFKCKACFEAFDTRDDLHRHSSESHSLICANCHQTFKKLDLYNKHLSAQSCTPAPPPDATKPDPNTTEPSTSSSSTTSTTTTTKKQSSRQSSKDLECDDCDLRFEAPETLKLHASKHSVFHCKQCGKEFPNFEARDYHKRLHKQEKCEVCGKVYGTTSRLLAHVRSKHGGVVGRSGSVGVVSNAGEETVGGNDGVWGGSRGSGSGSGSGPM</sequence>
<keyword evidence="4 7" id="KW-0863">Zinc-finger</keyword>
<gene>
    <name evidence="10" type="ORF">BCR33DRAFT_845134</name>
</gene>
<feature type="domain" description="C2H2-type" evidence="9">
    <location>
        <begin position="123"/>
        <end position="150"/>
    </location>
</feature>
<feature type="domain" description="C2H2-type" evidence="9">
    <location>
        <begin position="295"/>
        <end position="319"/>
    </location>
</feature>
<evidence type="ECO:0000256" key="4">
    <source>
        <dbReference type="ARBA" id="ARBA00022771"/>
    </source>
</evidence>
<feature type="domain" description="C2H2-type" evidence="9">
    <location>
        <begin position="208"/>
        <end position="235"/>
    </location>
</feature>
<proteinExistence type="predicted"/>
<dbReference type="STRING" id="329046.A0A1Y2D129"/>
<accession>A0A1Y2D129</accession>